<organism evidence="1 2">
    <name type="scientific">Ephemerocybe angulata</name>
    <dbReference type="NCBI Taxonomy" id="980116"/>
    <lineage>
        <taxon>Eukaryota</taxon>
        <taxon>Fungi</taxon>
        <taxon>Dikarya</taxon>
        <taxon>Basidiomycota</taxon>
        <taxon>Agaricomycotina</taxon>
        <taxon>Agaricomycetes</taxon>
        <taxon>Agaricomycetidae</taxon>
        <taxon>Agaricales</taxon>
        <taxon>Agaricineae</taxon>
        <taxon>Psathyrellaceae</taxon>
        <taxon>Ephemerocybe</taxon>
    </lineage>
</organism>
<name>A0A8H6M627_9AGAR</name>
<dbReference type="EMBL" id="JACGCI010000023">
    <property type="protein sequence ID" value="KAF6757113.1"/>
    <property type="molecule type" value="Genomic_DNA"/>
</dbReference>
<accession>A0A8H6M627</accession>
<dbReference type="AlphaFoldDB" id="A0A8H6M627"/>
<feature type="non-terminal residue" evidence="1">
    <location>
        <position position="96"/>
    </location>
</feature>
<dbReference type="Proteomes" id="UP000521943">
    <property type="component" value="Unassembled WGS sequence"/>
</dbReference>
<dbReference type="OrthoDB" id="3184970at2759"/>
<sequence length="96" mass="10588">IPSSIVSGCQIPINLVLRLSDDIFTGAHKVNLEAHSDRFLRADSIEDMHEPVDLTEMAEILNHLMHGMHKAKFGLLAMLSCNTVFALGEAAEKYVV</sequence>
<evidence type="ECO:0000313" key="2">
    <source>
        <dbReference type="Proteomes" id="UP000521943"/>
    </source>
</evidence>
<proteinExistence type="predicted"/>
<evidence type="ECO:0000313" key="1">
    <source>
        <dbReference type="EMBL" id="KAF6757113.1"/>
    </source>
</evidence>
<gene>
    <name evidence="1" type="ORF">DFP72DRAFT_761068</name>
</gene>
<reference evidence="1 2" key="1">
    <citation type="submission" date="2020-07" db="EMBL/GenBank/DDBJ databases">
        <title>Comparative genomics of pyrophilous fungi reveals a link between fire events and developmental genes.</title>
        <authorList>
            <consortium name="DOE Joint Genome Institute"/>
            <person name="Steindorff A.S."/>
            <person name="Carver A."/>
            <person name="Calhoun S."/>
            <person name="Stillman K."/>
            <person name="Liu H."/>
            <person name="Lipzen A."/>
            <person name="Pangilinan J."/>
            <person name="Labutti K."/>
            <person name="Bruns T.D."/>
            <person name="Grigoriev I.V."/>
        </authorList>
    </citation>
    <scope>NUCLEOTIDE SEQUENCE [LARGE SCALE GENOMIC DNA]</scope>
    <source>
        <strain evidence="1 2">CBS 144469</strain>
    </source>
</reference>
<protein>
    <submittedName>
        <fullName evidence="1">Uncharacterized protein</fullName>
    </submittedName>
</protein>
<keyword evidence="2" id="KW-1185">Reference proteome</keyword>
<feature type="non-terminal residue" evidence="1">
    <location>
        <position position="1"/>
    </location>
</feature>
<comment type="caution">
    <text evidence="1">The sequence shown here is derived from an EMBL/GenBank/DDBJ whole genome shotgun (WGS) entry which is preliminary data.</text>
</comment>